<comment type="subunit">
    <text evidence="2">Interacts transiently with the RNA polymerase catalytic core formed by RpoA, RpoB, RpoC and RpoZ (2 alpha, 1 beta, 1 beta' and 1 omega subunit) to form the RNA polymerase holoenzyme that can initiate transcription.</text>
</comment>
<comment type="similarity">
    <text evidence="1">Belongs to the sigma-70 factor family. ECF subfamily.</text>
</comment>
<accession>A0A8J3Q498</accession>
<dbReference type="Gene3D" id="1.10.1740.10">
    <property type="match status" value="1"/>
</dbReference>
<dbReference type="SUPFAM" id="SSF54427">
    <property type="entry name" value="NTF2-like"/>
    <property type="match status" value="1"/>
</dbReference>
<dbReference type="InterPro" id="IPR007627">
    <property type="entry name" value="RNA_pol_sigma70_r2"/>
</dbReference>
<dbReference type="InterPro" id="IPR013249">
    <property type="entry name" value="RNA_pol_sigma70_r4_t2"/>
</dbReference>
<evidence type="ECO:0000313" key="10">
    <source>
        <dbReference type="Proteomes" id="UP000612899"/>
    </source>
</evidence>
<dbReference type="PANTHER" id="PTHR43133:SF65">
    <property type="entry name" value="ECF RNA POLYMERASE SIGMA FACTOR SIGG"/>
    <property type="match status" value="1"/>
</dbReference>
<dbReference type="GO" id="GO:0006352">
    <property type="term" value="P:DNA-templated transcription initiation"/>
    <property type="evidence" value="ECO:0007669"/>
    <property type="project" value="InterPro"/>
</dbReference>
<evidence type="ECO:0000259" key="7">
    <source>
        <dbReference type="Pfam" id="PF08281"/>
    </source>
</evidence>
<evidence type="ECO:0000259" key="8">
    <source>
        <dbReference type="Pfam" id="PF12680"/>
    </source>
</evidence>
<dbReference type="InterPro" id="IPR036388">
    <property type="entry name" value="WH-like_DNA-bd_sf"/>
</dbReference>
<keyword evidence="10" id="KW-1185">Reference proteome</keyword>
<name>A0A8J3Q498_9ACTN</name>
<dbReference type="AlphaFoldDB" id="A0A8J3Q498"/>
<proteinExistence type="inferred from homology"/>
<evidence type="ECO:0000259" key="6">
    <source>
        <dbReference type="Pfam" id="PF04542"/>
    </source>
</evidence>
<protein>
    <submittedName>
        <fullName evidence="9">ECF RNA polymerase sigma factor SigG</fullName>
    </submittedName>
</protein>
<feature type="domain" description="RNA polymerase sigma-70 region 2" evidence="6">
    <location>
        <begin position="28"/>
        <end position="90"/>
    </location>
</feature>
<dbReference type="InterPro" id="IPR032710">
    <property type="entry name" value="NTF2-like_dom_sf"/>
</dbReference>
<evidence type="ECO:0000313" key="9">
    <source>
        <dbReference type="EMBL" id="GIH02975.1"/>
    </source>
</evidence>
<dbReference type="GO" id="GO:0016987">
    <property type="term" value="F:sigma factor activity"/>
    <property type="evidence" value="ECO:0007669"/>
    <property type="project" value="UniProtKB-KW"/>
</dbReference>
<sequence length="334" mass="36788">MIMSADALASARTGDEEAFRQLTDPYRAELQLHCYRMLGSLADAEDMLQETLLAAWRHLAGFEGRASVRAWLYRIATNRCLNALRDKKRRIPPTPVPPFSPPEPTSHAEAVWLQPYPDDLLNAIPDAGPGPETRYQSQEAVRLAFVAALQLLPPRQTATLLLRDVLGFSAAEVAQMLATTETAVKGTLQRARATLDQRRGDEVALVVPDSVQERDLTRRFAEAFTTDDIAGIVAMLTDDTWLTMPPAPHQYRGADAIAGFLRASAAWRSGRRFRLLPVRANTQPAFGCYLPQAGESIAYPAGLIVLTLGADRIHAITRFLDDDLFARFGLAPAI</sequence>
<dbReference type="InterPro" id="IPR014284">
    <property type="entry name" value="RNA_pol_sigma-70_dom"/>
</dbReference>
<dbReference type="InterPro" id="IPR013325">
    <property type="entry name" value="RNA_pol_sigma_r2"/>
</dbReference>
<dbReference type="CDD" id="cd06171">
    <property type="entry name" value="Sigma70_r4"/>
    <property type="match status" value="1"/>
</dbReference>
<comment type="caution">
    <text evidence="9">The sequence shown here is derived from an EMBL/GenBank/DDBJ whole genome shotgun (WGS) entry which is preliminary data.</text>
</comment>
<evidence type="ECO:0000256" key="2">
    <source>
        <dbReference type="ARBA" id="ARBA00011344"/>
    </source>
</evidence>
<dbReference type="SUPFAM" id="SSF88659">
    <property type="entry name" value="Sigma3 and sigma4 domains of RNA polymerase sigma factors"/>
    <property type="match status" value="1"/>
</dbReference>
<feature type="domain" description="SnoaL-like" evidence="8">
    <location>
        <begin position="218"/>
        <end position="283"/>
    </location>
</feature>
<dbReference type="Gene3D" id="1.10.10.10">
    <property type="entry name" value="Winged helix-like DNA-binding domain superfamily/Winged helix DNA-binding domain"/>
    <property type="match status" value="1"/>
</dbReference>
<organism evidence="9 10">
    <name type="scientific">Rhizocola hellebori</name>
    <dbReference type="NCBI Taxonomy" id="1392758"/>
    <lineage>
        <taxon>Bacteria</taxon>
        <taxon>Bacillati</taxon>
        <taxon>Actinomycetota</taxon>
        <taxon>Actinomycetes</taxon>
        <taxon>Micromonosporales</taxon>
        <taxon>Micromonosporaceae</taxon>
        <taxon>Rhizocola</taxon>
    </lineage>
</organism>
<dbReference type="InterPro" id="IPR013324">
    <property type="entry name" value="RNA_pol_sigma_r3/r4-like"/>
</dbReference>
<gene>
    <name evidence="9" type="primary">sigG_1</name>
    <name evidence="9" type="ORF">Rhe02_10420</name>
</gene>
<keyword evidence="5" id="KW-0804">Transcription</keyword>
<dbReference type="NCBIfam" id="NF006089">
    <property type="entry name" value="PRK08241.1"/>
    <property type="match status" value="1"/>
</dbReference>
<evidence type="ECO:0000256" key="5">
    <source>
        <dbReference type="ARBA" id="ARBA00023163"/>
    </source>
</evidence>
<dbReference type="NCBIfam" id="TIGR02960">
    <property type="entry name" value="SigX5"/>
    <property type="match status" value="1"/>
</dbReference>
<dbReference type="GO" id="GO:0003677">
    <property type="term" value="F:DNA binding"/>
    <property type="evidence" value="ECO:0007669"/>
    <property type="project" value="InterPro"/>
</dbReference>
<dbReference type="InterPro" id="IPR014305">
    <property type="entry name" value="RNA_pol_sigma-G_actinobac"/>
</dbReference>
<reference evidence="9" key="1">
    <citation type="submission" date="2021-01" db="EMBL/GenBank/DDBJ databases">
        <title>Whole genome shotgun sequence of Rhizocola hellebori NBRC 109834.</title>
        <authorList>
            <person name="Komaki H."/>
            <person name="Tamura T."/>
        </authorList>
    </citation>
    <scope>NUCLEOTIDE SEQUENCE</scope>
    <source>
        <strain evidence="9">NBRC 109834</strain>
    </source>
</reference>
<keyword evidence="4" id="KW-0731">Sigma factor</keyword>
<keyword evidence="3" id="KW-0805">Transcription regulation</keyword>
<dbReference type="Pfam" id="PF12680">
    <property type="entry name" value="SnoaL_2"/>
    <property type="match status" value="1"/>
</dbReference>
<dbReference type="InterPro" id="IPR039425">
    <property type="entry name" value="RNA_pol_sigma-70-like"/>
</dbReference>
<dbReference type="Proteomes" id="UP000612899">
    <property type="component" value="Unassembled WGS sequence"/>
</dbReference>
<dbReference type="InterPro" id="IPR037401">
    <property type="entry name" value="SnoaL-like"/>
</dbReference>
<feature type="domain" description="RNA polymerase sigma factor 70 region 4 type 2" evidence="7">
    <location>
        <begin position="143"/>
        <end position="195"/>
    </location>
</feature>
<dbReference type="EMBL" id="BONY01000005">
    <property type="protein sequence ID" value="GIH02975.1"/>
    <property type="molecule type" value="Genomic_DNA"/>
</dbReference>
<evidence type="ECO:0000256" key="4">
    <source>
        <dbReference type="ARBA" id="ARBA00023082"/>
    </source>
</evidence>
<evidence type="ECO:0000256" key="1">
    <source>
        <dbReference type="ARBA" id="ARBA00010641"/>
    </source>
</evidence>
<dbReference type="Gene3D" id="3.10.450.50">
    <property type="match status" value="1"/>
</dbReference>
<evidence type="ECO:0000256" key="3">
    <source>
        <dbReference type="ARBA" id="ARBA00023015"/>
    </source>
</evidence>
<dbReference type="Pfam" id="PF04542">
    <property type="entry name" value="Sigma70_r2"/>
    <property type="match status" value="1"/>
</dbReference>
<dbReference type="SUPFAM" id="SSF88946">
    <property type="entry name" value="Sigma2 domain of RNA polymerase sigma factors"/>
    <property type="match status" value="1"/>
</dbReference>
<dbReference type="PANTHER" id="PTHR43133">
    <property type="entry name" value="RNA POLYMERASE ECF-TYPE SIGMA FACTO"/>
    <property type="match status" value="1"/>
</dbReference>
<dbReference type="NCBIfam" id="TIGR02937">
    <property type="entry name" value="sigma70-ECF"/>
    <property type="match status" value="1"/>
</dbReference>
<dbReference type="Pfam" id="PF08281">
    <property type="entry name" value="Sigma70_r4_2"/>
    <property type="match status" value="1"/>
</dbReference>